<name>B0NIJ3_CLOS5</name>
<dbReference type="SFLD" id="SFLDG01067">
    <property type="entry name" value="SPASM/twitch_domain_containing"/>
    <property type="match status" value="1"/>
</dbReference>
<dbReference type="PANTHER" id="PTHR11228:SF7">
    <property type="entry name" value="PQQA PEPTIDE CYCLASE"/>
    <property type="match status" value="1"/>
</dbReference>
<dbReference type="eggNOG" id="COG0535">
    <property type="taxonomic scope" value="Bacteria"/>
</dbReference>
<dbReference type="KEGG" id="csci:HDCHBGLK_01804"/>
<dbReference type="InterPro" id="IPR050377">
    <property type="entry name" value="Radical_SAM_PqqE_MftC-like"/>
</dbReference>
<dbReference type="GO" id="GO:0051536">
    <property type="term" value="F:iron-sulfur cluster binding"/>
    <property type="evidence" value="ECO:0007669"/>
    <property type="project" value="InterPro"/>
</dbReference>
<dbReference type="STRING" id="411468.CLOSCI_03312"/>
<dbReference type="SUPFAM" id="SSF102114">
    <property type="entry name" value="Radical SAM enzymes"/>
    <property type="match status" value="1"/>
</dbReference>
<dbReference type="InterPro" id="IPR023885">
    <property type="entry name" value="4Fe4S-binding_SPASM_dom"/>
</dbReference>
<protein>
    <submittedName>
        <fullName evidence="1">Antilisterial bacteriocin subtilosin biosynthesis protein AlbA</fullName>
        <ecNumber evidence="1">1.21.98.-</ecNumber>
    </submittedName>
</protein>
<dbReference type="SFLD" id="SFLDG01386">
    <property type="entry name" value="main_SPASM_domain-containing"/>
    <property type="match status" value="1"/>
</dbReference>
<dbReference type="EC" id="1.21.98.-" evidence="1"/>
<evidence type="ECO:0000313" key="1">
    <source>
        <dbReference type="EMBL" id="QBF74402.1"/>
    </source>
</evidence>
<dbReference type="GO" id="GO:0016491">
    <property type="term" value="F:oxidoreductase activity"/>
    <property type="evidence" value="ECO:0007669"/>
    <property type="project" value="UniProtKB-KW"/>
</dbReference>
<dbReference type="InterPro" id="IPR008792">
    <property type="entry name" value="PQQD"/>
</dbReference>
<proteinExistence type="predicted"/>
<organism evidence="1 2">
    <name type="scientific">Clostridium scindens (strain ATCC 35704 / DSM 5676 / VPI 13733 / 19)</name>
    <dbReference type="NCBI Taxonomy" id="411468"/>
    <lineage>
        <taxon>Bacteria</taxon>
        <taxon>Bacillati</taxon>
        <taxon>Bacillota</taxon>
        <taxon>Clostridia</taxon>
        <taxon>Lachnospirales</taxon>
        <taxon>Lachnospiraceae</taxon>
    </lineage>
</organism>
<dbReference type="Gene3D" id="3.20.20.70">
    <property type="entry name" value="Aldolase class I"/>
    <property type="match status" value="1"/>
</dbReference>
<gene>
    <name evidence="1" type="primary">albA</name>
    <name evidence="1" type="ORF">HDCHBGLK_01804</name>
</gene>
<dbReference type="NCBIfam" id="TIGR04085">
    <property type="entry name" value="rSAM_more_4Fe4S"/>
    <property type="match status" value="1"/>
</dbReference>
<dbReference type="GeneID" id="62696014"/>
<keyword evidence="2" id="KW-1185">Reference proteome</keyword>
<dbReference type="EMBL" id="CP036170">
    <property type="protein sequence ID" value="QBF74402.1"/>
    <property type="molecule type" value="Genomic_DNA"/>
</dbReference>
<dbReference type="Gene3D" id="1.10.10.1150">
    <property type="entry name" value="Coenzyme PQQ synthesis protein D (PqqD)"/>
    <property type="match status" value="1"/>
</dbReference>
<dbReference type="AlphaFoldDB" id="B0NIJ3"/>
<sequence>MKEYLFWDDEILIESINADIICLYVFKGKEVEKRMINNIAKEIILRINGMHTFDDIVKYFSQKYETSIEEVEGKLVPFLEELEEEYGLSIRTSSHPKEKKVKEKQQNLYPHVASLEITHKCNLKCLHCYGSFDCLNQKSMPIERIKKLLKDLNDIGTWVIELTGGECLIHPQFKEILLYALSLDFVHINILTNGVALTKEIKDIIICNKDRVFVQIDIHSLEDEYLEWFTGAKNIAEIVKSNVRELAGENVKMRIATTVTKRNIDEVEKIADWVYSLGIKMYVPSSVIELGRAVYSEPDILLDQEMQIKLFKTIDRINEKYDGFINTLNSDEFRQSSNCGCLSSHVTIAATGDIKICTMDTGEYTGYQWGNVFEQNIKNIYDEKQSEFIIFSELEAPNALSEECRECEKRFFCSSCILRGIVAGKEKGEKCKWIKNMPFV</sequence>
<dbReference type="InterPro" id="IPR007197">
    <property type="entry name" value="rSAM"/>
</dbReference>
<reference evidence="1 2" key="1">
    <citation type="journal article" date="2019" name="Appl. Environ. Microbiol.">
        <title>Clostridium scindens ATCC 35704: integration of nutritional requirements, the complete genome sequence, and global transcriptional responses to bile acids.</title>
        <authorList>
            <person name="Devendran S."/>
            <person name="Shrestha R."/>
            <person name="Alves J.M.P."/>
            <person name="Wolf P.G."/>
            <person name="Ly L."/>
            <person name="Hernandez A.G."/>
            <person name="Mendez-Garcia C."/>
            <person name="Inboden A."/>
            <person name="Wiley J."/>
            <person name="Paul O."/>
            <person name="Allen A."/>
            <person name="Springer E."/>
            <person name="Wright C.L."/>
            <person name="Fields C.J."/>
            <person name="Daniel S.L."/>
            <person name="Ridlon J.M."/>
        </authorList>
    </citation>
    <scope>NUCLEOTIDE SEQUENCE [LARGE SCALE GENOMIC DNA]</scope>
    <source>
        <strain evidence="1 2">ATCC 35704</strain>
    </source>
</reference>
<dbReference type="Pfam" id="PF13186">
    <property type="entry name" value="SPASM"/>
    <property type="match status" value="1"/>
</dbReference>
<dbReference type="PANTHER" id="PTHR11228">
    <property type="entry name" value="RADICAL SAM DOMAIN PROTEIN"/>
    <property type="match status" value="1"/>
</dbReference>
<keyword evidence="1" id="KW-0560">Oxidoreductase</keyword>
<accession>B0NIJ3</accession>
<dbReference type="SFLD" id="SFLDG01216">
    <property type="entry name" value="thioether_bond_formation_requi"/>
    <property type="match status" value="1"/>
</dbReference>
<dbReference type="Pfam" id="PF04055">
    <property type="entry name" value="Radical_SAM"/>
    <property type="match status" value="1"/>
</dbReference>
<dbReference type="Pfam" id="PF05402">
    <property type="entry name" value="PqqD"/>
    <property type="match status" value="1"/>
</dbReference>
<dbReference type="PROSITE" id="PS51918">
    <property type="entry name" value="RADICAL_SAM"/>
    <property type="match status" value="1"/>
</dbReference>
<dbReference type="InterPro" id="IPR058240">
    <property type="entry name" value="rSAM_sf"/>
</dbReference>
<dbReference type="SFLD" id="SFLDS00029">
    <property type="entry name" value="Radical_SAM"/>
    <property type="match status" value="1"/>
</dbReference>
<dbReference type="SFLD" id="SFLDF00516">
    <property type="entry name" value="thurincin_H_(ThnB-like)"/>
    <property type="match status" value="1"/>
</dbReference>
<dbReference type="InterPro" id="IPR013785">
    <property type="entry name" value="Aldolase_TIM"/>
</dbReference>
<dbReference type="HOGENOM" id="CLU_009273_4_1_9"/>
<dbReference type="SFLD" id="SFLDF00315">
    <property type="entry name" value="antilisterial_bacteriocin_subt"/>
    <property type="match status" value="1"/>
</dbReference>
<dbReference type="RefSeq" id="WP_004608012.1">
    <property type="nucleotide sequence ID" value="NZ_CP036170.1"/>
</dbReference>
<dbReference type="CDD" id="cd01335">
    <property type="entry name" value="Radical_SAM"/>
    <property type="match status" value="1"/>
</dbReference>
<dbReference type="Proteomes" id="UP000289664">
    <property type="component" value="Chromosome"/>
</dbReference>
<dbReference type="OrthoDB" id="9810775at2"/>
<dbReference type="InterPro" id="IPR041881">
    <property type="entry name" value="PqqD_sf"/>
</dbReference>
<evidence type="ECO:0000313" key="2">
    <source>
        <dbReference type="Proteomes" id="UP000289664"/>
    </source>
</evidence>